<dbReference type="EMBL" id="JARBDR010000214">
    <property type="protein sequence ID" value="KAJ8318823.1"/>
    <property type="molecule type" value="Genomic_DNA"/>
</dbReference>
<evidence type="ECO:0000256" key="1">
    <source>
        <dbReference type="ARBA" id="ARBA00022884"/>
    </source>
</evidence>
<evidence type="ECO:0000259" key="5">
    <source>
        <dbReference type="PROSITE" id="PS50102"/>
    </source>
</evidence>
<evidence type="ECO:0000313" key="7">
    <source>
        <dbReference type="Proteomes" id="UP001217089"/>
    </source>
</evidence>
<sequence>MADSDVVLLEDSKKDEETNGVIDLAQEDIDPVQEAILLENEDTEKKEEESKDVEMEEKKEDEEKKEEEEKPTPIEQLARGTVKISPLVINDLKIKDFIILLHKAENFTIEFEKKEGAITLNFAPEKTWVAWQIVRTIAHMKLTNKELKVECPQAFAEVIANEKEGKNKKKKQQSEKQKKADETNAKLVKVSNIPTETTEEALKGLFADADKITIEKDDEGKSKGTAILEFKSAEDATKFLEENKDKEVKIEENALTFSKPEKDPFDELKKRWERWSGSGESKKKKKKKAAEAAKQQAASKAKQSLQKAKQHRVNTIRQRQGMFGGRNRGGMMGPMGPRPNMGGQEPYLMNQMEMLANMMNMSGGFGGGGMMNQMGGGGMMNQMGGGGGGMMNQMGEGGGMMQGRRGEMMQGMQGRGGEMMQGMQGRGGRMMQGRGGMMQGGGGMMQSNMQSSMISPHRNRSSFINQDMIELERSIDDKRQLKQLQEQQFQHLKKMQQQQERGMRGQGNQQMMQQSMGNFGFQEEEMGMRNPMRRNSGGGMYDNNSNLYRSGYNNRGGFEEEEEDFMPQNMYGFQNSPGKRKSIWDDDNQGRQGNQWGGKKQRGGGGGGFAGKGRGGGGDFGGGRGGGRGGSMGKQGPGKRQRNQQSDSNWMSSEDMWSDFMSNQGQSGNYGGYPY</sequence>
<feature type="region of interest" description="Disordered" evidence="4">
    <location>
        <begin position="568"/>
        <end position="675"/>
    </location>
</feature>
<dbReference type="Pfam" id="PF00076">
    <property type="entry name" value="RRM_1"/>
    <property type="match status" value="1"/>
</dbReference>
<keyword evidence="3" id="KW-0175">Coiled coil</keyword>
<dbReference type="SUPFAM" id="SSF54928">
    <property type="entry name" value="RNA-binding domain, RBD"/>
    <property type="match status" value="1"/>
</dbReference>
<feature type="region of interest" description="Disordered" evidence="4">
    <location>
        <begin position="275"/>
        <end position="313"/>
    </location>
</feature>
<dbReference type="InterPro" id="IPR012677">
    <property type="entry name" value="Nucleotide-bd_a/b_plait_sf"/>
</dbReference>
<feature type="region of interest" description="Disordered" evidence="4">
    <location>
        <begin position="1"/>
        <end position="73"/>
    </location>
</feature>
<evidence type="ECO:0000256" key="2">
    <source>
        <dbReference type="PROSITE-ProRule" id="PRU00176"/>
    </source>
</evidence>
<feature type="coiled-coil region" evidence="3">
    <location>
        <begin position="468"/>
        <end position="501"/>
    </location>
</feature>
<feature type="domain" description="RRM" evidence="5">
    <location>
        <begin position="186"/>
        <end position="262"/>
    </location>
</feature>
<protein>
    <recommendedName>
        <fullName evidence="5">RRM domain-containing protein</fullName>
    </recommendedName>
</protein>
<name>A0ABQ9FT05_TEGGR</name>
<keyword evidence="1 2" id="KW-0694">RNA-binding</keyword>
<accession>A0ABQ9FT05</accession>
<feature type="compositionally biased region" description="Gly residues" evidence="4">
    <location>
        <begin position="603"/>
        <end position="636"/>
    </location>
</feature>
<dbReference type="CDD" id="cd00590">
    <property type="entry name" value="RRM_SF"/>
    <property type="match status" value="1"/>
</dbReference>
<dbReference type="PANTHER" id="PTHR10352">
    <property type="entry name" value="EUKARYOTIC TRANSLATION INITIATION FACTOR 3 SUBUNIT G"/>
    <property type="match status" value="1"/>
</dbReference>
<dbReference type="Gene3D" id="3.30.70.330">
    <property type="match status" value="1"/>
</dbReference>
<feature type="compositionally biased region" description="Basic and acidic residues" evidence="4">
    <location>
        <begin position="172"/>
        <end position="183"/>
    </location>
</feature>
<comment type="caution">
    <text evidence="6">The sequence shown here is derived from an EMBL/GenBank/DDBJ whole genome shotgun (WGS) entry which is preliminary data.</text>
</comment>
<dbReference type="SMART" id="SM00360">
    <property type="entry name" value="RRM"/>
    <property type="match status" value="1"/>
</dbReference>
<dbReference type="InterPro" id="IPR000504">
    <property type="entry name" value="RRM_dom"/>
</dbReference>
<evidence type="ECO:0000313" key="6">
    <source>
        <dbReference type="EMBL" id="KAJ8318823.1"/>
    </source>
</evidence>
<dbReference type="Proteomes" id="UP001217089">
    <property type="component" value="Unassembled WGS sequence"/>
</dbReference>
<dbReference type="PROSITE" id="PS50102">
    <property type="entry name" value="RRM"/>
    <property type="match status" value="1"/>
</dbReference>
<dbReference type="InterPro" id="IPR035979">
    <property type="entry name" value="RBD_domain_sf"/>
</dbReference>
<keyword evidence="7" id="KW-1185">Reference proteome</keyword>
<feature type="compositionally biased region" description="Basic and acidic residues" evidence="4">
    <location>
        <begin position="43"/>
        <end position="72"/>
    </location>
</feature>
<proteinExistence type="predicted"/>
<feature type="compositionally biased region" description="Polar residues" evidence="4">
    <location>
        <begin position="643"/>
        <end position="652"/>
    </location>
</feature>
<organism evidence="6 7">
    <name type="scientific">Tegillarca granosa</name>
    <name type="common">Malaysian cockle</name>
    <name type="synonym">Anadara granosa</name>
    <dbReference type="NCBI Taxonomy" id="220873"/>
    <lineage>
        <taxon>Eukaryota</taxon>
        <taxon>Metazoa</taxon>
        <taxon>Spiralia</taxon>
        <taxon>Lophotrochozoa</taxon>
        <taxon>Mollusca</taxon>
        <taxon>Bivalvia</taxon>
        <taxon>Autobranchia</taxon>
        <taxon>Pteriomorphia</taxon>
        <taxon>Arcoida</taxon>
        <taxon>Arcoidea</taxon>
        <taxon>Arcidae</taxon>
        <taxon>Tegillarca</taxon>
    </lineage>
</organism>
<feature type="region of interest" description="Disordered" evidence="4">
    <location>
        <begin position="164"/>
        <end position="183"/>
    </location>
</feature>
<feature type="compositionally biased region" description="Low complexity" evidence="4">
    <location>
        <begin position="292"/>
        <end position="307"/>
    </location>
</feature>
<gene>
    <name evidence="6" type="ORF">KUTeg_003914</name>
</gene>
<reference evidence="6 7" key="1">
    <citation type="submission" date="2022-12" db="EMBL/GenBank/DDBJ databases">
        <title>Chromosome-level genome of Tegillarca granosa.</title>
        <authorList>
            <person name="Kim J."/>
        </authorList>
    </citation>
    <scope>NUCLEOTIDE SEQUENCE [LARGE SCALE GENOMIC DNA]</scope>
    <source>
        <strain evidence="6">Teg-2019</strain>
        <tissue evidence="6">Adductor muscle</tissue>
    </source>
</reference>
<evidence type="ECO:0000256" key="4">
    <source>
        <dbReference type="SAM" id="MobiDB-lite"/>
    </source>
</evidence>
<evidence type="ECO:0000256" key="3">
    <source>
        <dbReference type="SAM" id="Coils"/>
    </source>
</evidence>